<dbReference type="InterPro" id="IPR011993">
    <property type="entry name" value="PH-like_dom_sf"/>
</dbReference>
<organism evidence="3 4">
    <name type="scientific">Hydatigena taeniaeformis</name>
    <name type="common">Feline tapeworm</name>
    <name type="synonym">Taenia taeniaeformis</name>
    <dbReference type="NCBI Taxonomy" id="6205"/>
    <lineage>
        <taxon>Eukaryota</taxon>
        <taxon>Metazoa</taxon>
        <taxon>Spiralia</taxon>
        <taxon>Lophotrochozoa</taxon>
        <taxon>Platyhelminthes</taxon>
        <taxon>Cestoda</taxon>
        <taxon>Eucestoda</taxon>
        <taxon>Cyclophyllidea</taxon>
        <taxon>Taeniidae</taxon>
        <taxon>Hydatigera</taxon>
    </lineage>
</organism>
<evidence type="ECO:0000259" key="2">
    <source>
        <dbReference type="PROSITE" id="PS50003"/>
    </source>
</evidence>
<dbReference type="Proteomes" id="UP000274429">
    <property type="component" value="Unassembled WGS sequence"/>
</dbReference>
<dbReference type="AlphaFoldDB" id="A0A3P7G3V1"/>
<proteinExistence type="predicted"/>
<dbReference type="SUPFAM" id="SSF50729">
    <property type="entry name" value="PH domain-like"/>
    <property type="match status" value="1"/>
</dbReference>
<feature type="compositionally biased region" description="Basic and acidic residues" evidence="1">
    <location>
        <begin position="253"/>
        <end position="263"/>
    </location>
</feature>
<dbReference type="EMBL" id="UYWX01000012">
    <property type="protein sequence ID" value="VDM16045.1"/>
    <property type="molecule type" value="Genomic_DNA"/>
</dbReference>
<protein>
    <recommendedName>
        <fullName evidence="2">PH domain-containing protein</fullName>
    </recommendedName>
</protein>
<dbReference type="InterPro" id="IPR001849">
    <property type="entry name" value="PH_domain"/>
</dbReference>
<gene>
    <name evidence="3" type="ORF">TTAC_LOCUS188</name>
</gene>
<dbReference type="OrthoDB" id="67516at2759"/>
<sequence>MALDFLLGGVDLNSCDCIYEQKACNRWPNVFVVKTTHRGKRRDYLFSANSLEEMNDWISQLTKALHMVPDRTPGSPLKLRVPFIELFCFLDVVGRNSSNLSYLGSRRPVIPTTTKVSNFALNSNQFKGSRGYLERGFTEEYRTSFGEATADDEDCYHVLPQPDHAYVNLKGDGSVVIEDNLQNDQGPPRGDNGPRPDSVYFNVWDSPTVDVNDGNRDQSAYHVDLSESEQPDREALGAVEDKEAKARCQLHTKEALRSGHENFSKTQLPKRSRTRTTSSSSSAVSFDDGDGNESDAGGSKNAGALKTLSGVVEAEAAASSLEEGACVKAGNTSGPAADTGGSAIHYLDAENLDFSLRQRSGHGVANAVPIVPPKPVHLRRMTPAEATTEVSASNDVTSSGYNELDPRSTQAFFMVTKRVFGDANEA</sequence>
<keyword evidence="4" id="KW-1185">Reference proteome</keyword>
<feature type="region of interest" description="Disordered" evidence="1">
    <location>
        <begin position="253"/>
        <end position="300"/>
    </location>
</feature>
<name>A0A3P7G3V1_HYDTA</name>
<evidence type="ECO:0000256" key="1">
    <source>
        <dbReference type="SAM" id="MobiDB-lite"/>
    </source>
</evidence>
<dbReference type="Gene3D" id="2.30.29.30">
    <property type="entry name" value="Pleckstrin-homology domain (PH domain)/Phosphotyrosine-binding domain (PTB)"/>
    <property type="match status" value="1"/>
</dbReference>
<reference evidence="3 4" key="1">
    <citation type="submission" date="2018-11" db="EMBL/GenBank/DDBJ databases">
        <authorList>
            <consortium name="Pathogen Informatics"/>
        </authorList>
    </citation>
    <scope>NUCLEOTIDE SEQUENCE [LARGE SCALE GENOMIC DNA]</scope>
</reference>
<dbReference type="Pfam" id="PF00169">
    <property type="entry name" value="PH"/>
    <property type="match status" value="1"/>
</dbReference>
<feature type="region of interest" description="Disordered" evidence="1">
    <location>
        <begin position="178"/>
        <end position="198"/>
    </location>
</feature>
<evidence type="ECO:0000313" key="4">
    <source>
        <dbReference type="Proteomes" id="UP000274429"/>
    </source>
</evidence>
<feature type="compositionally biased region" description="Low complexity" evidence="1">
    <location>
        <begin position="183"/>
        <end position="197"/>
    </location>
</feature>
<evidence type="ECO:0000313" key="3">
    <source>
        <dbReference type="EMBL" id="VDM16045.1"/>
    </source>
</evidence>
<accession>A0A3P7G3V1</accession>
<dbReference type="PROSITE" id="PS50003">
    <property type="entry name" value="PH_DOMAIN"/>
    <property type="match status" value="1"/>
</dbReference>
<feature type="domain" description="PH" evidence="2">
    <location>
        <begin position="1"/>
        <end position="66"/>
    </location>
</feature>